<evidence type="ECO:0000256" key="6">
    <source>
        <dbReference type="ARBA" id="ARBA00023306"/>
    </source>
</evidence>
<sequence length="111" mass="13643">MRRYTLKAQLLREQKRKNRIFLIVFFLIIAFLCYSFFFADMGYLKYRQLKHNEKKLIKEIKEISAENELLKREIELLKKDPNYLEKYAREKFGLVKPGEMVFQFQSQENEH</sequence>
<evidence type="ECO:0000256" key="7">
    <source>
        <dbReference type="SAM" id="Coils"/>
    </source>
</evidence>
<evidence type="ECO:0000256" key="5">
    <source>
        <dbReference type="ARBA" id="ARBA00023136"/>
    </source>
</evidence>
<evidence type="ECO:0000313" key="9">
    <source>
        <dbReference type="EMBL" id="HGG99177.1"/>
    </source>
</evidence>
<keyword evidence="7" id="KW-0175">Coiled coil</keyword>
<proteinExistence type="predicted"/>
<dbReference type="InterPro" id="IPR007060">
    <property type="entry name" value="FtsL/DivIC"/>
</dbReference>
<keyword evidence="4 8" id="KW-1133">Transmembrane helix</keyword>
<evidence type="ECO:0000256" key="2">
    <source>
        <dbReference type="ARBA" id="ARBA00022618"/>
    </source>
</evidence>
<dbReference type="PANTHER" id="PTHR37485:SF1">
    <property type="entry name" value="CELL DIVISION PROTEIN FTSB"/>
    <property type="match status" value="1"/>
</dbReference>
<keyword evidence="2" id="KW-0132">Cell division</keyword>
<keyword evidence="1" id="KW-1003">Cell membrane</keyword>
<reference evidence="9" key="1">
    <citation type="journal article" date="2020" name="mSystems">
        <title>Genome- and Community-Level Interaction Insights into Carbon Utilization and Element Cycling Functions of Hydrothermarchaeota in Hydrothermal Sediment.</title>
        <authorList>
            <person name="Zhou Z."/>
            <person name="Liu Y."/>
            <person name="Xu W."/>
            <person name="Pan J."/>
            <person name="Luo Z.H."/>
            <person name="Li M."/>
        </authorList>
    </citation>
    <scope>NUCLEOTIDE SEQUENCE [LARGE SCALE GENOMIC DNA]</scope>
    <source>
        <strain evidence="9">SpSt-788</strain>
    </source>
</reference>
<keyword evidence="3 8" id="KW-0812">Transmembrane</keyword>
<evidence type="ECO:0000256" key="1">
    <source>
        <dbReference type="ARBA" id="ARBA00022475"/>
    </source>
</evidence>
<dbReference type="PANTHER" id="PTHR37485">
    <property type="entry name" value="CELL DIVISION PROTEIN FTSB"/>
    <property type="match status" value="1"/>
</dbReference>
<feature type="coiled-coil region" evidence="7">
    <location>
        <begin position="46"/>
        <end position="80"/>
    </location>
</feature>
<keyword evidence="6" id="KW-0131">Cell cycle</keyword>
<dbReference type="Pfam" id="PF04977">
    <property type="entry name" value="DivIC"/>
    <property type="match status" value="1"/>
</dbReference>
<keyword evidence="5 8" id="KW-0472">Membrane</keyword>
<dbReference type="GO" id="GO:0030428">
    <property type="term" value="C:cell septum"/>
    <property type="evidence" value="ECO:0007669"/>
    <property type="project" value="TreeGrafter"/>
</dbReference>
<accession>A0A7C4AIX1</accession>
<name>A0A7C4AIX1_9BACT</name>
<feature type="transmembrane region" description="Helical" evidence="8">
    <location>
        <begin position="20"/>
        <end position="39"/>
    </location>
</feature>
<dbReference type="GO" id="GO:0043093">
    <property type="term" value="P:FtsZ-dependent cytokinesis"/>
    <property type="evidence" value="ECO:0007669"/>
    <property type="project" value="TreeGrafter"/>
</dbReference>
<comment type="caution">
    <text evidence="9">The sequence shown here is derived from an EMBL/GenBank/DDBJ whole genome shotgun (WGS) entry which is preliminary data.</text>
</comment>
<organism evidence="9">
    <name type="scientific">Thermodesulfovibrio aggregans</name>
    <dbReference type="NCBI Taxonomy" id="86166"/>
    <lineage>
        <taxon>Bacteria</taxon>
        <taxon>Pseudomonadati</taxon>
        <taxon>Nitrospirota</taxon>
        <taxon>Thermodesulfovibrionia</taxon>
        <taxon>Thermodesulfovibrionales</taxon>
        <taxon>Thermodesulfovibrionaceae</taxon>
        <taxon>Thermodesulfovibrio</taxon>
    </lineage>
</organism>
<dbReference type="AlphaFoldDB" id="A0A7C4AIX1"/>
<dbReference type="EMBL" id="DTHO01000017">
    <property type="protein sequence ID" value="HGG99177.1"/>
    <property type="molecule type" value="Genomic_DNA"/>
</dbReference>
<protein>
    <submittedName>
        <fullName evidence="9">Septum formation initiator family protein</fullName>
    </submittedName>
</protein>
<gene>
    <name evidence="9" type="ORF">ENV75_01820</name>
</gene>
<evidence type="ECO:0000256" key="4">
    <source>
        <dbReference type="ARBA" id="ARBA00022989"/>
    </source>
</evidence>
<evidence type="ECO:0000256" key="8">
    <source>
        <dbReference type="SAM" id="Phobius"/>
    </source>
</evidence>
<dbReference type="InterPro" id="IPR023081">
    <property type="entry name" value="Cell_div_FtsB"/>
</dbReference>
<evidence type="ECO:0000256" key="3">
    <source>
        <dbReference type="ARBA" id="ARBA00022692"/>
    </source>
</evidence>